<evidence type="ECO:0000313" key="3">
    <source>
        <dbReference type="EMBL" id="WVZ99173.1"/>
    </source>
</evidence>
<dbReference type="SMART" id="SM00061">
    <property type="entry name" value="MATH"/>
    <property type="match status" value="1"/>
</dbReference>
<evidence type="ECO:0000259" key="2">
    <source>
        <dbReference type="PROSITE" id="PS50144"/>
    </source>
</evidence>
<dbReference type="CDD" id="cd00121">
    <property type="entry name" value="MATH"/>
    <property type="match status" value="1"/>
</dbReference>
<feature type="region of interest" description="Disordered" evidence="1">
    <location>
        <begin position="167"/>
        <end position="231"/>
    </location>
</feature>
<reference evidence="3 4" key="1">
    <citation type="submission" date="2024-02" db="EMBL/GenBank/DDBJ databases">
        <title>High-quality chromosome-scale genome assembly of Pensacola bahiagrass (Paspalum notatum Flugge var. saurae).</title>
        <authorList>
            <person name="Vega J.M."/>
            <person name="Podio M."/>
            <person name="Orjuela J."/>
            <person name="Siena L.A."/>
            <person name="Pessino S.C."/>
            <person name="Combes M.C."/>
            <person name="Mariac C."/>
            <person name="Albertini E."/>
            <person name="Pupilli F."/>
            <person name="Ortiz J.P.A."/>
            <person name="Leblanc O."/>
        </authorList>
    </citation>
    <scope>NUCLEOTIDE SEQUENCE [LARGE SCALE GENOMIC DNA]</scope>
    <source>
        <strain evidence="3">R1</strain>
        <tissue evidence="3">Leaf</tissue>
    </source>
</reference>
<dbReference type="SUPFAM" id="SSF49599">
    <property type="entry name" value="TRAF domain-like"/>
    <property type="match status" value="1"/>
</dbReference>
<organism evidence="3 4">
    <name type="scientific">Paspalum notatum var. saurae</name>
    <dbReference type="NCBI Taxonomy" id="547442"/>
    <lineage>
        <taxon>Eukaryota</taxon>
        <taxon>Viridiplantae</taxon>
        <taxon>Streptophyta</taxon>
        <taxon>Embryophyta</taxon>
        <taxon>Tracheophyta</taxon>
        <taxon>Spermatophyta</taxon>
        <taxon>Magnoliopsida</taxon>
        <taxon>Liliopsida</taxon>
        <taxon>Poales</taxon>
        <taxon>Poaceae</taxon>
        <taxon>PACMAD clade</taxon>
        <taxon>Panicoideae</taxon>
        <taxon>Andropogonodae</taxon>
        <taxon>Paspaleae</taxon>
        <taxon>Paspalinae</taxon>
        <taxon>Paspalum</taxon>
    </lineage>
</organism>
<dbReference type="Proteomes" id="UP001341281">
    <property type="component" value="Chromosome 10"/>
</dbReference>
<feature type="compositionally biased region" description="Low complexity" evidence="1">
    <location>
        <begin position="1058"/>
        <end position="1078"/>
    </location>
</feature>
<dbReference type="Pfam" id="PF22486">
    <property type="entry name" value="MATH_2"/>
    <property type="match status" value="1"/>
</dbReference>
<accession>A0AAQ3UX93</accession>
<feature type="compositionally biased region" description="Polar residues" evidence="1">
    <location>
        <begin position="894"/>
        <end position="905"/>
    </location>
</feature>
<feature type="region of interest" description="Disordered" evidence="1">
    <location>
        <begin position="591"/>
        <end position="632"/>
    </location>
</feature>
<feature type="compositionally biased region" description="Polar residues" evidence="1">
    <location>
        <begin position="705"/>
        <end position="722"/>
    </location>
</feature>
<dbReference type="PANTHER" id="PTHR47477:SF19">
    <property type="entry name" value="TRAF-LIKE SUPERFAMILY PROTEIN"/>
    <property type="match status" value="1"/>
</dbReference>
<evidence type="ECO:0000313" key="4">
    <source>
        <dbReference type="Proteomes" id="UP001341281"/>
    </source>
</evidence>
<protein>
    <recommendedName>
        <fullName evidence="2">MATH domain-containing protein</fullName>
    </recommendedName>
</protein>
<feature type="region of interest" description="Disordered" evidence="1">
    <location>
        <begin position="669"/>
        <end position="732"/>
    </location>
</feature>
<feature type="domain" description="MATH" evidence="2">
    <location>
        <begin position="230"/>
        <end position="352"/>
    </location>
</feature>
<feature type="compositionally biased region" description="Low complexity" evidence="1">
    <location>
        <begin position="771"/>
        <end position="783"/>
    </location>
</feature>
<dbReference type="Gene3D" id="2.60.210.10">
    <property type="entry name" value="Apoptosis, Tumor Necrosis Factor Receptor Associated Protein 2, Chain A"/>
    <property type="match status" value="1"/>
</dbReference>
<sequence length="1428" mass="156381">MAQPNEADEAQRQAGPRGRNRTPHAGSHTLVRILAPIPVVSFPLSSSPVHAPRASHRGRARATRLRKRDQTATRPSTSPPLLGSGRRPGLNPFFLFGTVSLAVLPTTRNSPIQTYSLPCSLLPPPSAPVDAAAAARSAVLSSPPPPAAAAADRVCLERPRILRMAGSAVTDDSAATTAGMRDDDRSLSGESLSEWRSCERADSDSPSTSPPFWDTDGEDDDPGPKPSDLFGRHTWRIENFSKEKKREMKSEPFEAGGYKWYILVYPQGCDVSNHLSLFLCVANHDKLLPGWSHFAQFTIAVGNVDPKKMKYSDTLHRFWKKEHDWGWKKFMELSKIQDGFLVDDVLEIIAQVQVIREKVDRPFRCLDRPYRRELLRVYMTNVEQIYRRFVEERRSKLSKLIEDKMRWSSFRAFWSAIDPNTRHRMSREKTDTILKVLVKHFFVEKEVTSTLVMDSLYTSLKALEYRMKGKKGKTTLADSEELPAPMVHIDMDMFVLADDVIASLERAALEPLPCQPLAPKDDKTSQSRMKDGSSGEIYKVSMEREERRLTELGQKILETFVLSHIFSGIEVAYQEAVALKRQEELIREEEEEAGLLENQMKGKRGGGGNEKDKRAKKKQAKQKKNNRKVKDKERYEKCEVKILERLRDEMAIDNNDAFPAKVEVTPKVDALEECSSDGSDVPNRGKNQRNKGLSIGSAEEGDGLPSTSSVTGGSGRNNSGCTASKLEQDPVLQTLRDKLRKLGQRLHEKNIEGQKLLKAHFEARDAKAKASESSNSSSSLDNSPDVPESTIQSSEVTVDLKVSGTPNKDVSMVNHVAEEAVSGTSVTINSEPVPAPAAATVGPVSNKDNTSSSKMKANLVSPCSSKLHPTTMDKDASLPSKSPRINRAAPVPQKLTSADKANSVPQKLPSADKVIPVPPRSPPVNKATPVRPKSPAVDKAAPVRPKSPAVVKAAPVRPQSPAVDKAAPVRPKSPTADKATPIPPKSPPVDKGSPALPKSPSGAKDVSVPSRSLQIDRSIPAPPRLPQVDKAALPSSELPQIYPSTNSEAQEATSSRKATVTSVSEVAVAASRPSSAPVLPTPRSTAPAAPHIQTSTLLSRSMSEAVGRRSVNDPSPSAPSYVPQSYRNAIVGKPGLAATSASLAYQSISLGQDTAPSQPLSAYASSTAVMIPPAGRSDRDQSSARNGFRSGLGKLEAHDSWQQWKGDTIVDKHLWKDHTPYQHMANGQGYEQTRRDDTYQQASSRGTEKFGRYAGLQARQFQSEITASHVWHQPQGPVAEEFPHLDIINDLLEEDQINGSMPESFRQDSNAFALPFSPRGNLADMEMASVSSPGRFNSTERYCDEGFSRAYDINAFNGLRERQFPLGTYSNGLSDMSASKPWLNGSPNPAVSLGVNTNGYHHQMGDYTNLGSGVNGVSLWRRHANGRW</sequence>
<feature type="compositionally biased region" description="Polar residues" evidence="1">
    <location>
        <begin position="1042"/>
        <end position="1057"/>
    </location>
</feature>
<gene>
    <name evidence="3" type="ORF">U9M48_044507</name>
</gene>
<feature type="compositionally biased region" description="Basic and acidic residues" evidence="1">
    <location>
        <begin position="519"/>
        <end position="533"/>
    </location>
</feature>
<dbReference type="EMBL" id="CP144754">
    <property type="protein sequence ID" value="WVZ99173.1"/>
    <property type="molecule type" value="Genomic_DNA"/>
</dbReference>
<feature type="compositionally biased region" description="Low complexity" evidence="1">
    <location>
        <begin position="167"/>
        <end position="179"/>
    </location>
</feature>
<feature type="compositionally biased region" description="Basic residues" evidence="1">
    <location>
        <begin position="53"/>
        <end position="67"/>
    </location>
</feature>
<feature type="compositionally biased region" description="Polar residues" evidence="1">
    <location>
        <begin position="846"/>
        <end position="868"/>
    </location>
</feature>
<dbReference type="InterPro" id="IPR008974">
    <property type="entry name" value="TRAF-like"/>
</dbReference>
<proteinExistence type="predicted"/>
<feature type="compositionally biased region" description="Basic residues" evidence="1">
    <location>
        <begin position="614"/>
        <end position="627"/>
    </location>
</feature>
<keyword evidence="4" id="KW-1185">Reference proteome</keyword>
<feature type="region of interest" description="Disordered" evidence="1">
    <location>
        <begin position="1"/>
        <end position="27"/>
    </location>
</feature>
<feature type="region of interest" description="Disordered" evidence="1">
    <location>
        <begin position="763"/>
        <end position="1123"/>
    </location>
</feature>
<feature type="region of interest" description="Disordered" evidence="1">
    <location>
        <begin position="45"/>
        <end position="87"/>
    </location>
</feature>
<dbReference type="InterPro" id="IPR002083">
    <property type="entry name" value="MATH/TRAF_dom"/>
</dbReference>
<dbReference type="PROSITE" id="PS50144">
    <property type="entry name" value="MATH"/>
    <property type="match status" value="1"/>
</dbReference>
<dbReference type="InterPro" id="IPR055327">
    <property type="entry name" value="TRAF1A/B"/>
</dbReference>
<dbReference type="PANTHER" id="PTHR47477">
    <property type="entry name" value="TNF RECEPTOR-ASSOCIATED FACTOR HOMOLOG 1A"/>
    <property type="match status" value="1"/>
</dbReference>
<feature type="region of interest" description="Disordered" evidence="1">
    <location>
        <begin position="513"/>
        <end position="536"/>
    </location>
</feature>
<name>A0AAQ3UX93_PASNO</name>
<feature type="region of interest" description="Disordered" evidence="1">
    <location>
        <begin position="1171"/>
        <end position="1191"/>
    </location>
</feature>
<feature type="compositionally biased region" description="Polar residues" evidence="1">
    <location>
        <begin position="1092"/>
        <end position="1102"/>
    </location>
</feature>
<evidence type="ECO:0000256" key="1">
    <source>
        <dbReference type="SAM" id="MobiDB-lite"/>
    </source>
</evidence>